<dbReference type="GO" id="GO:0005739">
    <property type="term" value="C:mitochondrion"/>
    <property type="evidence" value="ECO:0007669"/>
    <property type="project" value="TreeGrafter"/>
</dbReference>
<dbReference type="GO" id="GO:0050661">
    <property type="term" value="F:NADP binding"/>
    <property type="evidence" value="ECO:0007669"/>
    <property type="project" value="TreeGrafter"/>
</dbReference>
<dbReference type="EC" id="1.1.1.169" evidence="2"/>
<evidence type="ECO:0000259" key="8">
    <source>
        <dbReference type="Pfam" id="PF08546"/>
    </source>
</evidence>
<keyword evidence="10" id="KW-1185">Reference proteome</keyword>
<feature type="domain" description="Ketopantoate reductase C-terminal" evidence="8">
    <location>
        <begin position="301"/>
        <end position="433"/>
    </location>
</feature>
<evidence type="ECO:0000256" key="2">
    <source>
        <dbReference type="ARBA" id="ARBA00013014"/>
    </source>
</evidence>
<dbReference type="SUPFAM" id="SSF51735">
    <property type="entry name" value="NAD(P)-binding Rossmann-fold domains"/>
    <property type="match status" value="1"/>
</dbReference>
<dbReference type="Gene3D" id="1.10.1040.10">
    <property type="entry name" value="N-(1-d-carboxylethyl)-l-norvaline Dehydrogenase, domain 2"/>
    <property type="match status" value="1"/>
</dbReference>
<evidence type="ECO:0000256" key="6">
    <source>
        <dbReference type="SAM" id="MobiDB-lite"/>
    </source>
</evidence>
<dbReference type="Pfam" id="PF02558">
    <property type="entry name" value="ApbA"/>
    <property type="match status" value="1"/>
</dbReference>
<accession>A0A0D2C3U1</accession>
<dbReference type="Pfam" id="PF08546">
    <property type="entry name" value="ApbA_C"/>
    <property type="match status" value="1"/>
</dbReference>
<evidence type="ECO:0000313" key="9">
    <source>
        <dbReference type="EMBL" id="KIW25135.1"/>
    </source>
</evidence>
<dbReference type="InterPro" id="IPR003710">
    <property type="entry name" value="ApbA"/>
</dbReference>
<dbReference type="NCBIfam" id="TIGR00745">
    <property type="entry name" value="apbA_panE"/>
    <property type="match status" value="1"/>
</dbReference>
<evidence type="ECO:0000256" key="5">
    <source>
        <dbReference type="ARBA" id="ARBA00032024"/>
    </source>
</evidence>
<dbReference type="PANTHER" id="PTHR43765:SF2">
    <property type="entry name" value="2-DEHYDROPANTOATE 2-REDUCTASE"/>
    <property type="match status" value="1"/>
</dbReference>
<dbReference type="GeneID" id="27349993"/>
<dbReference type="EMBL" id="KN847045">
    <property type="protein sequence ID" value="KIW25135.1"/>
    <property type="molecule type" value="Genomic_DNA"/>
</dbReference>
<gene>
    <name evidence="9" type="ORF">PV07_10799</name>
</gene>
<feature type="domain" description="Ketopantoate reductase N-terminal" evidence="7">
    <location>
        <begin position="46"/>
        <end position="237"/>
    </location>
</feature>
<feature type="region of interest" description="Disordered" evidence="6">
    <location>
        <begin position="1"/>
        <end position="25"/>
    </location>
</feature>
<dbReference type="InterPro" id="IPR013328">
    <property type="entry name" value="6PGD_dom2"/>
</dbReference>
<sequence>MTEALSWWRDPPSPEPSGDSPTFESKPLEESALLNTDNEQLLTRRVHILGLGSIGTLVAHSLRCLPNPPPITLMIHRQEQYEVFKRGGRTINLINKQNEINDEQTGYDVDLFSGYTEDGKARWDFIPDKPLNRPQTNPLEEGEQMPSGELYIYTLVVAVKGPTTVAALRSIKHRVNAKTTICFMQNGLGQIDELNQEVFTDPQTRPTYMLGIVSHGAYMSQPCTVVHAGYGTIALGICRDTDRFPLPPKAPVQHLWELSEEERKKHHPTDKELFANLSSRYLLRTLTRSPVLACAAFPYLDLLQLQLEKLSSNCILNPLTALLDVPNGALLNNEELLPVQRLLLAEISLVIRGLPELEGIPNVQHRFSSRRLEQLFVGVTKRTAQNSSSMREDIRHGKKPEIDYINGYIIKRGEQQGIKCALNFMLMQLIKGKNSLRSGAGLPYGTTQIQSEVDAHRPESVTITDISTPRRDSIG</sequence>
<dbReference type="OrthoDB" id="73846at2759"/>
<dbReference type="RefSeq" id="XP_016245351.1">
    <property type="nucleotide sequence ID" value="XM_016398160.1"/>
</dbReference>
<evidence type="ECO:0000256" key="1">
    <source>
        <dbReference type="ARBA" id="ARBA00007870"/>
    </source>
</evidence>
<dbReference type="AlphaFoldDB" id="A0A0D2C3U1"/>
<dbReference type="GO" id="GO:0015940">
    <property type="term" value="P:pantothenate biosynthetic process"/>
    <property type="evidence" value="ECO:0007669"/>
    <property type="project" value="InterPro"/>
</dbReference>
<dbReference type="InterPro" id="IPR013332">
    <property type="entry name" value="KPR_N"/>
</dbReference>
<dbReference type="InterPro" id="IPR013752">
    <property type="entry name" value="KPA_reductase"/>
</dbReference>
<dbReference type="SUPFAM" id="SSF48179">
    <property type="entry name" value="6-phosphogluconate dehydrogenase C-terminal domain-like"/>
    <property type="match status" value="1"/>
</dbReference>
<protein>
    <recommendedName>
        <fullName evidence="2">2-dehydropantoate 2-reductase</fullName>
        <ecNumber evidence="2">1.1.1.169</ecNumber>
    </recommendedName>
    <alternativeName>
        <fullName evidence="5">Ketopantoate reductase</fullName>
    </alternativeName>
</protein>
<keyword evidence="3" id="KW-0521">NADP</keyword>
<dbReference type="InterPro" id="IPR050838">
    <property type="entry name" value="Ketopantoate_reductase"/>
</dbReference>
<dbReference type="GO" id="GO:0008677">
    <property type="term" value="F:2-dehydropantoate 2-reductase activity"/>
    <property type="evidence" value="ECO:0007669"/>
    <property type="project" value="UniProtKB-EC"/>
</dbReference>
<dbReference type="VEuPathDB" id="FungiDB:PV07_10799"/>
<dbReference type="STRING" id="569365.A0A0D2C3U1"/>
<evidence type="ECO:0000259" key="7">
    <source>
        <dbReference type="Pfam" id="PF02558"/>
    </source>
</evidence>
<dbReference type="PANTHER" id="PTHR43765">
    <property type="entry name" value="2-DEHYDROPANTOATE 2-REDUCTASE-RELATED"/>
    <property type="match status" value="1"/>
</dbReference>
<dbReference type="Proteomes" id="UP000054466">
    <property type="component" value="Unassembled WGS sequence"/>
</dbReference>
<organism evidence="9 10">
    <name type="scientific">Cladophialophora immunda</name>
    <dbReference type="NCBI Taxonomy" id="569365"/>
    <lineage>
        <taxon>Eukaryota</taxon>
        <taxon>Fungi</taxon>
        <taxon>Dikarya</taxon>
        <taxon>Ascomycota</taxon>
        <taxon>Pezizomycotina</taxon>
        <taxon>Eurotiomycetes</taxon>
        <taxon>Chaetothyriomycetidae</taxon>
        <taxon>Chaetothyriales</taxon>
        <taxon>Herpotrichiellaceae</taxon>
        <taxon>Cladophialophora</taxon>
    </lineage>
</organism>
<dbReference type="HOGENOM" id="CLU_031468_10_3_1"/>
<evidence type="ECO:0000313" key="10">
    <source>
        <dbReference type="Proteomes" id="UP000054466"/>
    </source>
</evidence>
<keyword evidence="4" id="KW-0560">Oxidoreductase</keyword>
<dbReference type="InterPro" id="IPR036291">
    <property type="entry name" value="NAD(P)-bd_dom_sf"/>
</dbReference>
<dbReference type="InterPro" id="IPR008927">
    <property type="entry name" value="6-PGluconate_DH-like_C_sf"/>
</dbReference>
<comment type="similarity">
    <text evidence="1">Belongs to the ketopantoate reductase family.</text>
</comment>
<proteinExistence type="inferred from homology"/>
<name>A0A0D2C3U1_9EURO</name>
<dbReference type="Gene3D" id="3.40.50.720">
    <property type="entry name" value="NAD(P)-binding Rossmann-like Domain"/>
    <property type="match status" value="1"/>
</dbReference>
<reference evidence="9 10" key="1">
    <citation type="submission" date="2015-01" db="EMBL/GenBank/DDBJ databases">
        <title>The Genome Sequence of Cladophialophora immunda CBS83496.</title>
        <authorList>
            <consortium name="The Broad Institute Genomics Platform"/>
            <person name="Cuomo C."/>
            <person name="de Hoog S."/>
            <person name="Gorbushina A."/>
            <person name="Stielow B."/>
            <person name="Teixiera M."/>
            <person name="Abouelleil A."/>
            <person name="Chapman S.B."/>
            <person name="Priest M."/>
            <person name="Young S.K."/>
            <person name="Wortman J."/>
            <person name="Nusbaum C."/>
            <person name="Birren B."/>
        </authorList>
    </citation>
    <scope>NUCLEOTIDE SEQUENCE [LARGE SCALE GENOMIC DNA]</scope>
    <source>
        <strain evidence="9 10">CBS 83496</strain>
    </source>
</reference>
<evidence type="ECO:0000256" key="4">
    <source>
        <dbReference type="ARBA" id="ARBA00023002"/>
    </source>
</evidence>
<evidence type="ECO:0000256" key="3">
    <source>
        <dbReference type="ARBA" id="ARBA00022857"/>
    </source>
</evidence>